<organism evidence="1 2">
    <name type="scientific">Ktedonospora formicarum</name>
    <dbReference type="NCBI Taxonomy" id="2778364"/>
    <lineage>
        <taxon>Bacteria</taxon>
        <taxon>Bacillati</taxon>
        <taxon>Chloroflexota</taxon>
        <taxon>Ktedonobacteria</taxon>
        <taxon>Ktedonobacterales</taxon>
        <taxon>Ktedonobacteraceae</taxon>
        <taxon>Ktedonospora</taxon>
    </lineage>
</organism>
<name>A0A8J3MV81_9CHLR</name>
<dbReference type="Proteomes" id="UP000612362">
    <property type="component" value="Unassembled WGS sequence"/>
</dbReference>
<dbReference type="EMBL" id="BNJF01000002">
    <property type="protein sequence ID" value="GHO46235.1"/>
    <property type="molecule type" value="Genomic_DNA"/>
</dbReference>
<reference evidence="1" key="1">
    <citation type="submission" date="2020-10" db="EMBL/GenBank/DDBJ databases">
        <title>Taxonomic study of unclassified bacteria belonging to the class Ktedonobacteria.</title>
        <authorList>
            <person name="Yabe S."/>
            <person name="Wang C.M."/>
            <person name="Zheng Y."/>
            <person name="Sakai Y."/>
            <person name="Cavaletti L."/>
            <person name="Monciardini P."/>
            <person name="Donadio S."/>
        </authorList>
    </citation>
    <scope>NUCLEOTIDE SEQUENCE</scope>
    <source>
        <strain evidence="1">SOSP1-1</strain>
    </source>
</reference>
<dbReference type="AlphaFoldDB" id="A0A8J3MV81"/>
<comment type="caution">
    <text evidence="1">The sequence shown here is derived from an EMBL/GenBank/DDBJ whole genome shotgun (WGS) entry which is preliminary data.</text>
</comment>
<evidence type="ECO:0000313" key="1">
    <source>
        <dbReference type="EMBL" id="GHO46235.1"/>
    </source>
</evidence>
<evidence type="ECO:0000313" key="2">
    <source>
        <dbReference type="Proteomes" id="UP000612362"/>
    </source>
</evidence>
<accession>A0A8J3MV81</accession>
<protein>
    <submittedName>
        <fullName evidence="1">Uncharacterized protein</fullName>
    </submittedName>
</protein>
<sequence>MTRRKSEQQPQLFATYSYSWKSIQQLKIKDIIVVGDEEARVNVIKQDEEEVSWLVTYVILQSNERGEQIYFAHDNIYARKDE</sequence>
<gene>
    <name evidence="1" type="ORF">KSX_43980</name>
</gene>
<keyword evidence="2" id="KW-1185">Reference proteome</keyword>
<proteinExistence type="predicted"/>
<dbReference type="RefSeq" id="WP_220195623.1">
    <property type="nucleotide sequence ID" value="NZ_BNJF01000002.1"/>
</dbReference>